<organism evidence="2 3">
    <name type="scientific">Nostoc linckia FACHB-391</name>
    <dbReference type="NCBI Taxonomy" id="2692906"/>
    <lineage>
        <taxon>Bacteria</taxon>
        <taxon>Bacillati</taxon>
        <taxon>Cyanobacteriota</taxon>
        <taxon>Cyanophyceae</taxon>
        <taxon>Nostocales</taxon>
        <taxon>Nostocaceae</taxon>
        <taxon>Nostoc</taxon>
    </lineage>
</organism>
<dbReference type="RefSeq" id="WP_190899525.1">
    <property type="nucleotide sequence ID" value="NZ_JACJTE010000039.1"/>
</dbReference>
<comment type="caution">
    <text evidence="2">The sequence shown here is derived from an EMBL/GenBank/DDBJ whole genome shotgun (WGS) entry which is preliminary data.</text>
</comment>
<sequence length="580" mass="63148">MPETRTLPISIEHREFTVKVGGEAVTRESQLLAVYVLKAINKISSARLVYLDGAASSSDFPLSNANTFIPGKEVEILAGADSNAVSIFKGIVIQQNLKVRDNSAPQLVVECRHQTVKLTVGRKNAYFFEQPDSDIISKLLENARINAVVDSTSVIHQQQVQYDSTDWDFLLTRAEANGKLVFTNSDRVIVKAPTFNSAPVCSLQFGSTIIEMDAAIDARLQYSAVKSFTWDASQQSVLTKEAADPELNSPGNLESNDLASVVALDHYQLQHIAVSEEEAQVWANAQWLKSQMSKVSGRVKCEGIATVNPGDMITLSGVGDRYNGNVFVTGVRQDFDLVQGWKTHIQFGNAEKWLAEETNVAAPKAAALLPGINGLQIGVVVSNEDPNGEHRVRVRMPLVNNQEDGTWARVAAVDAGNDRGFFFRPEVGDEVVLGFLNDDPRQAIVLGMLHSSAKAAPLEGTDANHEKVYQSRSKMKLYFNDEKKIMQLETPAGNKISLSEEDKSIKIEDQNGNKIAMTPNGIKIESSKAIELKAGTEVKIESGTSFRVKGGTDIKLQGTSGAEISSTATMKVKGSLVLIN</sequence>
<feature type="domain" description="Gp5/Type VI secretion system Vgr protein OB-fold" evidence="1">
    <location>
        <begin position="376"/>
        <end position="450"/>
    </location>
</feature>
<dbReference type="SUPFAM" id="SSF69255">
    <property type="entry name" value="gp5 N-terminal domain-like"/>
    <property type="match status" value="1"/>
</dbReference>
<evidence type="ECO:0000313" key="3">
    <source>
        <dbReference type="Proteomes" id="UP000604661"/>
    </source>
</evidence>
<dbReference type="InterPro" id="IPR006533">
    <property type="entry name" value="T6SS_Vgr_RhsGE"/>
</dbReference>
<dbReference type="NCBIfam" id="TIGR01646">
    <property type="entry name" value="vgr_GE"/>
    <property type="match status" value="1"/>
</dbReference>
<evidence type="ECO:0000259" key="1">
    <source>
        <dbReference type="Pfam" id="PF04717"/>
    </source>
</evidence>
<name>A0ABR8F2A6_NOSLI</name>
<dbReference type="InterPro" id="IPR006531">
    <property type="entry name" value="Gp5/Vgr_OB"/>
</dbReference>
<dbReference type="EMBL" id="JACJTE010000039">
    <property type="protein sequence ID" value="MBD2563974.1"/>
    <property type="molecule type" value="Genomic_DNA"/>
</dbReference>
<accession>A0ABR8F2A6</accession>
<keyword evidence="3" id="KW-1185">Reference proteome</keyword>
<dbReference type="InterPro" id="IPR037026">
    <property type="entry name" value="Vgr_OB-fold_dom_sf"/>
</dbReference>
<protein>
    <submittedName>
        <fullName evidence="2">Type VI secretion system tip protein VgrG</fullName>
    </submittedName>
</protein>
<proteinExistence type="predicted"/>
<dbReference type="Pfam" id="PF05954">
    <property type="entry name" value="Phage_GPD"/>
    <property type="match status" value="1"/>
</dbReference>
<reference evidence="2 3" key="1">
    <citation type="journal article" date="2020" name="ISME J.">
        <title>Comparative genomics reveals insights into cyanobacterial evolution and habitat adaptation.</title>
        <authorList>
            <person name="Chen M.Y."/>
            <person name="Teng W.K."/>
            <person name="Zhao L."/>
            <person name="Hu C.X."/>
            <person name="Zhou Y.K."/>
            <person name="Han B.P."/>
            <person name="Song L.R."/>
            <person name="Shu W.S."/>
        </authorList>
    </citation>
    <scope>NUCLEOTIDE SEQUENCE [LARGE SCALE GENOMIC DNA]</scope>
    <source>
        <strain evidence="2 3">FACHB-391</strain>
    </source>
</reference>
<dbReference type="Gene3D" id="2.40.50.230">
    <property type="entry name" value="Gp5 N-terminal domain"/>
    <property type="match status" value="1"/>
</dbReference>
<dbReference type="SUPFAM" id="SSF69279">
    <property type="entry name" value="Phage tail proteins"/>
    <property type="match status" value="1"/>
</dbReference>
<dbReference type="Pfam" id="PF04717">
    <property type="entry name" value="Phage_base_V"/>
    <property type="match status" value="1"/>
</dbReference>
<evidence type="ECO:0000313" key="2">
    <source>
        <dbReference type="EMBL" id="MBD2563974.1"/>
    </source>
</evidence>
<gene>
    <name evidence="2" type="primary">vgrG</name>
    <name evidence="2" type="ORF">H6G95_25880</name>
</gene>
<dbReference type="Proteomes" id="UP000604661">
    <property type="component" value="Unassembled WGS sequence"/>
</dbReference>